<dbReference type="InterPro" id="IPR035901">
    <property type="entry name" value="GIY-YIG_endonuc_sf"/>
</dbReference>
<dbReference type="GO" id="GO:0004519">
    <property type="term" value="F:endonuclease activity"/>
    <property type="evidence" value="ECO:0007669"/>
    <property type="project" value="UniProtKB-KW"/>
</dbReference>
<dbReference type="Gene3D" id="3.40.1440.10">
    <property type="entry name" value="GIY-YIG endonuclease"/>
    <property type="match status" value="1"/>
</dbReference>
<dbReference type="EMBL" id="BK059132">
    <property type="protein sequence ID" value="DAE33044.1"/>
    <property type="molecule type" value="Genomic_DNA"/>
</dbReference>
<accession>A0A8S5RPV1</accession>
<protein>
    <submittedName>
        <fullName evidence="2">Intron associated endonuclease</fullName>
    </submittedName>
</protein>
<keyword evidence="2" id="KW-0378">Hydrolase</keyword>
<organism evidence="2">
    <name type="scientific">virus sp. ctrcb4</name>
    <dbReference type="NCBI Taxonomy" id="2825824"/>
    <lineage>
        <taxon>Viruses</taxon>
    </lineage>
</organism>
<dbReference type="SMART" id="SM00465">
    <property type="entry name" value="GIYc"/>
    <property type="match status" value="1"/>
</dbReference>
<proteinExistence type="predicted"/>
<evidence type="ECO:0000313" key="2">
    <source>
        <dbReference type="EMBL" id="DAE33044.1"/>
    </source>
</evidence>
<reference evidence="2" key="1">
    <citation type="journal article" date="2021" name="Proc. Natl. Acad. Sci. U.S.A.">
        <title>A Catalog of Tens of Thousands of Viruses from Human Metagenomes Reveals Hidden Associations with Chronic Diseases.</title>
        <authorList>
            <person name="Tisza M.J."/>
            <person name="Buck C.B."/>
        </authorList>
    </citation>
    <scope>NUCLEOTIDE SEQUENCE</scope>
    <source>
        <strain evidence="2">Ctrcb4</strain>
    </source>
</reference>
<evidence type="ECO:0000259" key="1">
    <source>
        <dbReference type="SMART" id="SM00465"/>
    </source>
</evidence>
<dbReference type="SUPFAM" id="SSF82771">
    <property type="entry name" value="GIY-YIG endonuclease"/>
    <property type="match status" value="1"/>
</dbReference>
<keyword evidence="2" id="KW-0255">Endonuclease</keyword>
<dbReference type="InterPro" id="IPR000305">
    <property type="entry name" value="GIY-YIG_endonuc"/>
</dbReference>
<keyword evidence="2" id="KW-0540">Nuclease</keyword>
<name>A0A8S5RPV1_9VIRU</name>
<dbReference type="SMART" id="SM00497">
    <property type="entry name" value="IENR1"/>
    <property type="match status" value="1"/>
</dbReference>
<dbReference type="InterPro" id="IPR003647">
    <property type="entry name" value="Intron_nuc_1_rpt"/>
</dbReference>
<sequence>MKYLVYLTYCITSKKYYIGVHMTKNPEVWDFYIGNGIYTNRPASYKKATTPLKRAVCKYGINAFRRITLAVFDTKEEAYKLEATIVNESFVRDQNTYNIKLGGSGGCPEILKKKVYMYNSNGDFVKEFNTLKECIDEIAPNARNQSHISRAIKNGSRVYNYQFSYEKVPFMKK</sequence>
<feature type="domain" description="GIY-YIG" evidence="1">
    <location>
        <begin position="2"/>
        <end position="103"/>
    </location>
</feature>